<evidence type="ECO:0000259" key="4">
    <source>
        <dbReference type="Pfam" id="PF19328"/>
    </source>
</evidence>
<feature type="domain" description="2,4-diaminopentanoate dehydrogenase C-terminal" evidence="4">
    <location>
        <begin position="141"/>
        <end position="333"/>
    </location>
</feature>
<dbReference type="EMBL" id="LAZR01004055">
    <property type="protein sequence ID" value="KKN12207.1"/>
    <property type="molecule type" value="Genomic_DNA"/>
</dbReference>
<evidence type="ECO:0000256" key="1">
    <source>
        <dbReference type="ARBA" id="ARBA00022857"/>
    </source>
</evidence>
<name>A0A0F9NJP1_9ZZZZ</name>
<dbReference type="Pfam" id="PF01113">
    <property type="entry name" value="DapB_N"/>
    <property type="match status" value="1"/>
</dbReference>
<dbReference type="CDD" id="cd24146">
    <property type="entry name" value="nat-AmDH_N_like"/>
    <property type="match status" value="1"/>
</dbReference>
<organism evidence="5">
    <name type="scientific">marine sediment metagenome</name>
    <dbReference type="NCBI Taxonomy" id="412755"/>
    <lineage>
        <taxon>unclassified sequences</taxon>
        <taxon>metagenomes</taxon>
        <taxon>ecological metagenomes</taxon>
    </lineage>
</organism>
<keyword evidence="2" id="KW-0560">Oxidoreductase</keyword>
<evidence type="ECO:0000259" key="3">
    <source>
        <dbReference type="Pfam" id="PF01113"/>
    </source>
</evidence>
<evidence type="ECO:0000313" key="5">
    <source>
        <dbReference type="EMBL" id="KKN12207.1"/>
    </source>
</evidence>
<dbReference type="Pfam" id="PF19328">
    <property type="entry name" value="DAP_DH_C"/>
    <property type="match status" value="1"/>
</dbReference>
<dbReference type="InterPro" id="IPR036291">
    <property type="entry name" value="NAD(P)-bd_dom_sf"/>
</dbReference>
<keyword evidence="1" id="KW-0521">NADP</keyword>
<dbReference type="GO" id="GO:0009089">
    <property type="term" value="P:lysine biosynthetic process via diaminopimelate"/>
    <property type="evidence" value="ECO:0007669"/>
    <property type="project" value="InterPro"/>
</dbReference>
<sequence length="334" mass="35955">MDKINLIIYGCGVMGRKAAQALIDKKSFKVVGAVDIDPELVGKDLGEILDKPEKLGVVIEKDAEALFSKVNAHAVVHTTTSHLKSVFSQVAQCLKAGLNVISTCEELSYPWKRNPELARELDNLAKEQGVTVVGTGINPGYLMDTLPLVLTGPCLKVKSIKVKRMMNSAKRRVPFQVKVGTGLTQEEFKQKIDDKVITGHVGLLESINMIADGLGWELDEAVELPPQPVIDELEIKTALGTIKPGDVIGLTSIAYGKKEGKEIITLEFCANAAVDEEYDEIIIQGEPNIHQKIVGGVHGDIGTVAVTINTIPGTIEAPAGLKVMKDLPPPKATL</sequence>
<proteinExistence type="predicted"/>
<dbReference type="AlphaFoldDB" id="A0A0F9NJP1"/>
<dbReference type="GO" id="GO:0008839">
    <property type="term" value="F:4-hydroxy-tetrahydrodipicolinate reductase"/>
    <property type="evidence" value="ECO:0007669"/>
    <property type="project" value="InterPro"/>
</dbReference>
<feature type="domain" description="Dihydrodipicolinate reductase N-terminal" evidence="3">
    <location>
        <begin position="4"/>
        <end position="102"/>
    </location>
</feature>
<dbReference type="SUPFAM" id="SSF51735">
    <property type="entry name" value="NAD(P)-binding Rossmann-fold domains"/>
    <property type="match status" value="1"/>
</dbReference>
<comment type="caution">
    <text evidence="5">The sequence shown here is derived from an EMBL/GenBank/DDBJ whole genome shotgun (WGS) entry which is preliminary data.</text>
</comment>
<dbReference type="InterPro" id="IPR045760">
    <property type="entry name" value="DAP_DH_C"/>
</dbReference>
<protein>
    <submittedName>
        <fullName evidence="5">Uncharacterized protein</fullName>
    </submittedName>
</protein>
<reference evidence="5" key="1">
    <citation type="journal article" date="2015" name="Nature">
        <title>Complex archaea that bridge the gap between prokaryotes and eukaryotes.</title>
        <authorList>
            <person name="Spang A."/>
            <person name="Saw J.H."/>
            <person name="Jorgensen S.L."/>
            <person name="Zaremba-Niedzwiedzka K."/>
            <person name="Martijn J."/>
            <person name="Lind A.E."/>
            <person name="van Eijk R."/>
            <person name="Schleper C."/>
            <person name="Guy L."/>
            <person name="Ettema T.J."/>
        </authorList>
    </citation>
    <scope>NUCLEOTIDE SEQUENCE</scope>
</reference>
<dbReference type="Gene3D" id="3.40.50.720">
    <property type="entry name" value="NAD(P)-binding Rossmann-like Domain"/>
    <property type="match status" value="1"/>
</dbReference>
<evidence type="ECO:0000256" key="2">
    <source>
        <dbReference type="ARBA" id="ARBA00023002"/>
    </source>
</evidence>
<accession>A0A0F9NJP1</accession>
<dbReference type="InterPro" id="IPR000846">
    <property type="entry name" value="DapB_N"/>
</dbReference>
<gene>
    <name evidence="5" type="ORF">LCGC14_1018840</name>
</gene>